<accession>A0ABT4S0V8</accession>
<sequence>MKRVTFVLIGLIAIIIYIAKTKPELDNEVAQVEKVSPKKHTLKHIYD</sequence>
<protein>
    <submittedName>
        <fullName evidence="1">Uncharacterized protein</fullName>
    </submittedName>
</protein>
<gene>
    <name evidence="1" type="ORF">OOZ35_09265</name>
</gene>
<dbReference type="Proteomes" id="UP001149142">
    <property type="component" value="Unassembled WGS sequence"/>
</dbReference>
<reference evidence="1" key="1">
    <citation type="submission" date="2022-11" db="EMBL/GenBank/DDBJ databases">
        <title>Refractory cell wall polysaccharides provide important carbon source for microbial heterotrophs in the hadal ocean.</title>
        <authorList>
            <person name="Zhu X."/>
        </authorList>
    </citation>
    <scope>NUCLEOTIDE SEQUENCE</scope>
    <source>
        <strain evidence="1">MTRN7</strain>
    </source>
</reference>
<comment type="caution">
    <text evidence="1">The sequence shown here is derived from an EMBL/GenBank/DDBJ whole genome shotgun (WGS) entry which is preliminary data.</text>
</comment>
<proteinExistence type="predicted"/>
<organism evidence="1 2">
    <name type="scientific">Mesoflavibacter profundi</name>
    <dbReference type="NCBI Taxonomy" id="2708110"/>
    <lineage>
        <taxon>Bacteria</taxon>
        <taxon>Pseudomonadati</taxon>
        <taxon>Bacteroidota</taxon>
        <taxon>Flavobacteriia</taxon>
        <taxon>Flavobacteriales</taxon>
        <taxon>Flavobacteriaceae</taxon>
        <taxon>Mesoflavibacter</taxon>
    </lineage>
</organism>
<dbReference type="RefSeq" id="WP_158256251.1">
    <property type="nucleotide sequence ID" value="NZ_CAXQEU010000062.1"/>
</dbReference>
<keyword evidence="2" id="KW-1185">Reference proteome</keyword>
<name>A0ABT4S0V8_9FLAO</name>
<dbReference type="EMBL" id="JAPFGC010000002">
    <property type="protein sequence ID" value="MDA0177677.1"/>
    <property type="molecule type" value="Genomic_DNA"/>
</dbReference>
<evidence type="ECO:0000313" key="1">
    <source>
        <dbReference type="EMBL" id="MDA0177677.1"/>
    </source>
</evidence>
<evidence type="ECO:0000313" key="2">
    <source>
        <dbReference type="Proteomes" id="UP001149142"/>
    </source>
</evidence>